<organism evidence="1 2">
    <name type="scientific">Pseudobacillus wudalianchiensis</name>
    <dbReference type="NCBI Taxonomy" id="1743143"/>
    <lineage>
        <taxon>Bacteria</taxon>
        <taxon>Bacillati</taxon>
        <taxon>Bacillota</taxon>
        <taxon>Bacilli</taxon>
        <taxon>Bacillales</taxon>
        <taxon>Bacillaceae</taxon>
        <taxon>Pseudobacillus</taxon>
    </lineage>
</organism>
<dbReference type="EMBL" id="MAYT01000028">
    <property type="protein sequence ID" value="OCA83852.1"/>
    <property type="molecule type" value="Genomic_DNA"/>
</dbReference>
<evidence type="ECO:0000313" key="2">
    <source>
        <dbReference type="Proteomes" id="UP000092578"/>
    </source>
</evidence>
<proteinExistence type="predicted"/>
<evidence type="ECO:0008006" key="3">
    <source>
        <dbReference type="Google" id="ProtNLM"/>
    </source>
</evidence>
<comment type="caution">
    <text evidence="1">The sequence shown here is derived from an EMBL/GenBank/DDBJ whole genome shotgun (WGS) entry which is preliminary data.</text>
</comment>
<accession>A0A1B9AJ31</accession>
<sequence>MIIQQAALAQGLIGKEKTAQFREGEIFPAKVVKMLPNGMAELSTGTTTMVAKLEVPLQSGERYWFRVTSTNEGVQLQVITSPTAASESIARMAKDLLLQLSLPLTKENKSFVEMMMKAKIPLTKELIIKAGEWLAKAPLTEGLQVIKMMAKLSLPMTKDVFQPLMTAHSPAPLSQLTEELAAKLQQMERPPASAAALTKLLQEWQTPLEKHTTQKIMAKVMERLFLPEKVSASKEAALDLVKSWGIIPETAETIEDALVQIMRQWKGREGVQAEAANQLPSSPKEVPLKEALSPLIQQPMSKEALQKLEQALSTHARAAGKTAIEPLLAEIKTLVDGLKGKDFNNEQLAAIFKTAAKVSVQHGQPKEALRQLAALFNKEAEELIRVVKNETAILHASPLASLSKKEILFQQIVLALENDRPFPLTAKEAHSIIKDTFQLLGVDLEGKLGSNKSVEAELEKMIKPQLLRLLSENIPVHVREPAEQLLGRMNVQPLLSTENGPLQQLIMQVPMNLFGFHTEMTLQWSGKKTEDGKLDSNFCRVLFYLELEHIKETVIDMQVQNRVIQLQVFNGTPGLKAAAAALIPALKTGIEEKGYQLSSVQFKQSQKNKQPALVRAMEAPSYEGVDIRI</sequence>
<evidence type="ECO:0000313" key="1">
    <source>
        <dbReference type="EMBL" id="OCA83852.1"/>
    </source>
</evidence>
<name>A0A1B9AJ31_9BACI</name>
<reference evidence="2" key="1">
    <citation type="submission" date="2016-05" db="EMBL/GenBank/DDBJ databases">
        <authorList>
            <person name="Liu B."/>
            <person name="Wang J."/>
            <person name="Zhu Y."/>
            <person name="Liu G."/>
            <person name="Chen Q."/>
            <person name="Chen Z."/>
            <person name="Lan J."/>
            <person name="Che J."/>
            <person name="Ge C."/>
            <person name="Shi H."/>
            <person name="Pan Z."/>
            <person name="Liu X."/>
        </authorList>
    </citation>
    <scope>NUCLEOTIDE SEQUENCE [LARGE SCALE GENOMIC DNA]</scope>
    <source>
        <strain evidence="2">FJAT-27215</strain>
    </source>
</reference>
<gene>
    <name evidence="1" type="ORF">A8F95_12780</name>
</gene>
<keyword evidence="2" id="KW-1185">Reference proteome</keyword>
<protein>
    <recommendedName>
        <fullName evidence="3">Flagellar hook-length control protein-like C-terminal domain-containing protein</fullName>
    </recommendedName>
</protein>
<dbReference type="AlphaFoldDB" id="A0A1B9AJ31"/>
<dbReference type="Proteomes" id="UP000092578">
    <property type="component" value="Unassembled WGS sequence"/>
</dbReference>